<reference evidence="1" key="1">
    <citation type="submission" date="2020-01" db="EMBL/GenBank/DDBJ databases">
        <authorList>
            <person name="Seo Y.L."/>
        </authorList>
    </citation>
    <scope>NUCLEOTIDE SEQUENCE</scope>
    <source>
        <strain evidence="1">R11</strain>
    </source>
</reference>
<evidence type="ECO:0000313" key="1">
    <source>
        <dbReference type="EMBL" id="NCD70681.1"/>
    </source>
</evidence>
<organism evidence="1 2">
    <name type="scientific">Mucilaginibacter agri</name>
    <dbReference type="NCBI Taxonomy" id="2695265"/>
    <lineage>
        <taxon>Bacteria</taxon>
        <taxon>Pseudomonadati</taxon>
        <taxon>Bacteroidota</taxon>
        <taxon>Sphingobacteriia</taxon>
        <taxon>Sphingobacteriales</taxon>
        <taxon>Sphingobacteriaceae</taxon>
        <taxon>Mucilaginibacter</taxon>
    </lineage>
</organism>
<dbReference type="RefSeq" id="WP_166586640.1">
    <property type="nucleotide sequence ID" value="NZ_WWEO01000043.1"/>
</dbReference>
<protein>
    <submittedName>
        <fullName evidence="1">DUF885 family protein</fullName>
    </submittedName>
</protein>
<dbReference type="PANTHER" id="PTHR33361:SF2">
    <property type="entry name" value="DUF885 DOMAIN-CONTAINING PROTEIN"/>
    <property type="match status" value="1"/>
</dbReference>
<keyword evidence="2" id="KW-1185">Reference proteome</keyword>
<dbReference type="Proteomes" id="UP000638732">
    <property type="component" value="Unassembled WGS sequence"/>
</dbReference>
<dbReference type="PANTHER" id="PTHR33361">
    <property type="entry name" value="GLR0591 PROTEIN"/>
    <property type="match status" value="1"/>
</dbReference>
<proteinExistence type="predicted"/>
<dbReference type="EMBL" id="WWEO01000043">
    <property type="protein sequence ID" value="NCD70681.1"/>
    <property type="molecule type" value="Genomic_DNA"/>
</dbReference>
<comment type="caution">
    <text evidence="1">The sequence shown here is derived from an EMBL/GenBank/DDBJ whole genome shotgun (WGS) entry which is preliminary data.</text>
</comment>
<gene>
    <name evidence="1" type="ORF">GSY63_15035</name>
</gene>
<evidence type="ECO:0000313" key="2">
    <source>
        <dbReference type="Proteomes" id="UP000638732"/>
    </source>
</evidence>
<accession>A0A965ZJ79</accession>
<dbReference type="Pfam" id="PF05960">
    <property type="entry name" value="DUF885"/>
    <property type="match status" value="1"/>
</dbReference>
<dbReference type="AlphaFoldDB" id="A0A965ZJ79"/>
<name>A0A965ZJ79_9SPHI</name>
<reference evidence="1" key="2">
    <citation type="submission" date="2020-10" db="EMBL/GenBank/DDBJ databases">
        <title>Mucilaginibacter sp. nov., isolated from soil.</title>
        <authorList>
            <person name="Jeon C.O."/>
        </authorList>
    </citation>
    <scope>NUCLEOTIDE SEQUENCE</scope>
    <source>
        <strain evidence="1">R11</strain>
    </source>
</reference>
<dbReference type="InterPro" id="IPR010281">
    <property type="entry name" value="DUF885"/>
</dbReference>
<sequence length="435" mass="50966">MQFTDMRSTLLFIYFLLLASAGFAQSKFDAFTQQFVSGYSALRIAELQLGYADNFKLIKSADSIRLQANFFKDAQNQLGKFNYNKLSETQQQDYQLIKYESAINLERLGLEKNISQAFLKNTTLVGLYSMPDGKQWYAYFLKRWLSDTATPDQIYAFGLKEVEDVEQHIKNIQQQSGLSEDAFYKHLNDSTFFINNPATVQQAFERDEQVIMNRMDNLFTNRTIPKLSIKRSTNKMLMQAPGYYDDNTFYYTLFDKPYNKRQVDWLFMHEAIPGHHYQLSIADATQSSQVQKLFNYPGFAEGWGAYTESLGKDLGLYQTMYDELGRWEWDIVRSVRVPMDIGINYYGWTDDQALAFWKKHIRNQDDIAMREIKRVRRWPVQAITYKYGAAQILKWKAELQKQQGQKFDIKDFHNRILSHGSLPLFLVKENVNKKG</sequence>